<name>A0A0D1IRD6_BACIU</name>
<accession>A0A0D1IRD6</accession>
<dbReference type="EMBL" id="JXBC01000002">
    <property type="protein sequence ID" value="KIU11953.1"/>
    <property type="molecule type" value="Genomic_DNA"/>
</dbReference>
<sequence length="43" mass="5242">MKQRKLKYSDFFYTIMEKHRKGGSGFVYIHTAERDKQTARQLF</sequence>
<dbReference type="Proteomes" id="UP000032247">
    <property type="component" value="Unassembled WGS sequence"/>
</dbReference>
<evidence type="ECO:0000313" key="1">
    <source>
        <dbReference type="EMBL" id="KIU11953.1"/>
    </source>
</evidence>
<evidence type="ECO:0000313" key="2">
    <source>
        <dbReference type="Proteomes" id="UP000032247"/>
    </source>
</evidence>
<dbReference type="AlphaFoldDB" id="A0A0D1IRD6"/>
<gene>
    <name evidence="1" type="ORF">SC09_Contig19orf00258</name>
</gene>
<proteinExistence type="predicted"/>
<reference evidence="1 2" key="1">
    <citation type="submission" date="2014-12" db="EMBL/GenBank/DDBJ databases">
        <title>Comparative genome analysis of Bacillus coagulans HM-08, Clostridium butyricum HM-68, Bacillus subtilis HM-66 and Bacillus licheniformis BL-09.</title>
        <authorList>
            <person name="Zhang H."/>
        </authorList>
    </citation>
    <scope>NUCLEOTIDE SEQUENCE [LARGE SCALE GENOMIC DNA]</scope>
    <source>
        <strain evidence="1 2">HM-66</strain>
    </source>
</reference>
<organism evidence="1 2">
    <name type="scientific">Bacillus subtilis</name>
    <dbReference type="NCBI Taxonomy" id="1423"/>
    <lineage>
        <taxon>Bacteria</taxon>
        <taxon>Bacillati</taxon>
        <taxon>Bacillota</taxon>
        <taxon>Bacilli</taxon>
        <taxon>Bacillales</taxon>
        <taxon>Bacillaceae</taxon>
        <taxon>Bacillus</taxon>
    </lineage>
</organism>
<comment type="caution">
    <text evidence="1">The sequence shown here is derived from an EMBL/GenBank/DDBJ whole genome shotgun (WGS) entry which is preliminary data.</text>
</comment>
<protein>
    <submittedName>
        <fullName evidence="1">Uncharacterized protein</fullName>
    </submittedName>
</protein>